<dbReference type="Pfam" id="PF09965">
    <property type="entry name" value="DUF2199"/>
    <property type="match status" value="1"/>
</dbReference>
<keyword evidence="2" id="KW-1185">Reference proteome</keyword>
<accession>A0A0B3STB4</accession>
<dbReference type="Proteomes" id="UP000030960">
    <property type="component" value="Unassembled WGS sequence"/>
</dbReference>
<protein>
    <submittedName>
        <fullName evidence="1">Amidophosphoribosyltransferase</fullName>
        <ecNumber evidence="1">2.4.2.14</ecNumber>
    </submittedName>
</protein>
<gene>
    <name evidence="1" type="ORF">OA50_01688</name>
</gene>
<proteinExistence type="predicted"/>
<dbReference type="GO" id="GO:0004044">
    <property type="term" value="F:amidophosphoribosyltransferase activity"/>
    <property type="evidence" value="ECO:0007669"/>
    <property type="project" value="UniProtKB-EC"/>
</dbReference>
<dbReference type="EC" id="2.4.2.14" evidence="1"/>
<dbReference type="STRING" id="561184.SAMN05216376_101166"/>
<evidence type="ECO:0000313" key="1">
    <source>
        <dbReference type="EMBL" id="KHQ53699.1"/>
    </source>
</evidence>
<sequence>MTLLALDSRWRRFNDPDRACPCCGRQFSGIYDIGFDAPDDWSHGPRPDEDDLEIGDDRLGPEFCRIGARYFLRAVLTLPLRGSDDGFSFGPWVEVPETVFRAYLATVDNPDQPFGPAEGLLANALPLFEDEADSAVTLTLPDPAQRPQVTATDGPLAEAQAQGISFDDLLEIYAACGDDIRPHLAAD</sequence>
<comment type="caution">
    <text evidence="1">The sequence shown here is derived from an EMBL/GenBank/DDBJ whole genome shotgun (WGS) entry which is preliminary data.</text>
</comment>
<dbReference type="InterPro" id="IPR018697">
    <property type="entry name" value="DUF2199"/>
</dbReference>
<dbReference type="RefSeq" id="WP_043139697.1">
    <property type="nucleotide sequence ID" value="NZ_JSUQ01000006.1"/>
</dbReference>
<organism evidence="1 2">
    <name type="scientific">Mameliella alba</name>
    <dbReference type="NCBI Taxonomy" id="561184"/>
    <lineage>
        <taxon>Bacteria</taxon>
        <taxon>Pseudomonadati</taxon>
        <taxon>Pseudomonadota</taxon>
        <taxon>Alphaproteobacteria</taxon>
        <taxon>Rhodobacterales</taxon>
        <taxon>Roseobacteraceae</taxon>
        <taxon>Mameliella</taxon>
    </lineage>
</organism>
<keyword evidence="1" id="KW-0328">Glycosyltransferase</keyword>
<name>A0A0B3STB4_9RHOB</name>
<reference evidence="1 2" key="1">
    <citation type="submission" date="2014-10" db="EMBL/GenBank/DDBJ databases">
        <title>Genome sequence of Ponticoccus sp. strain UMTAT08 isolated from clonal culture of toxic dinoflagellate Alexandrium tamiyavanichii.</title>
        <authorList>
            <person name="Gan H.Y."/>
            <person name="Muhd D.-D."/>
            <person name="Mohd Noor M.E."/>
            <person name="Yeong Y.S."/>
            <person name="Usup G."/>
        </authorList>
    </citation>
    <scope>NUCLEOTIDE SEQUENCE [LARGE SCALE GENOMIC DNA]</scope>
    <source>
        <strain evidence="1 2">UMTAT08</strain>
    </source>
</reference>
<dbReference type="AlphaFoldDB" id="A0A0B3STB4"/>
<keyword evidence="1" id="KW-0808">Transferase</keyword>
<dbReference type="EMBL" id="JSUQ01000006">
    <property type="protein sequence ID" value="KHQ53699.1"/>
    <property type="molecule type" value="Genomic_DNA"/>
</dbReference>
<evidence type="ECO:0000313" key="2">
    <source>
        <dbReference type="Proteomes" id="UP000030960"/>
    </source>
</evidence>